<evidence type="ECO:0000259" key="16">
    <source>
        <dbReference type="PROSITE" id="PS50885"/>
    </source>
</evidence>
<comment type="catalytic activity">
    <reaction evidence="1">
        <text>ATP + protein L-histidine = ADP + protein N-phospho-L-histidine.</text>
        <dbReference type="EC" id="2.7.13.3"/>
    </reaction>
</comment>
<dbReference type="InterPro" id="IPR003660">
    <property type="entry name" value="HAMP_dom"/>
</dbReference>
<dbReference type="PROSITE" id="PS50109">
    <property type="entry name" value="HIS_KIN"/>
    <property type="match status" value="1"/>
</dbReference>
<dbReference type="InterPro" id="IPR004358">
    <property type="entry name" value="Sig_transdc_His_kin-like_C"/>
</dbReference>
<keyword evidence="10" id="KW-0067">ATP-binding</keyword>
<feature type="domain" description="Histidine kinase" evidence="15">
    <location>
        <begin position="468"/>
        <end position="586"/>
    </location>
</feature>
<dbReference type="Proteomes" id="UP000502248">
    <property type="component" value="Chromosome"/>
</dbReference>
<proteinExistence type="predicted"/>
<keyword evidence="18" id="KW-1185">Reference proteome</keyword>
<evidence type="ECO:0000256" key="1">
    <source>
        <dbReference type="ARBA" id="ARBA00000085"/>
    </source>
</evidence>
<name>A0A7Z2ZLR2_9BACL</name>
<organism evidence="17 18">
    <name type="scientific">Cohnella herbarum</name>
    <dbReference type="NCBI Taxonomy" id="2728023"/>
    <lineage>
        <taxon>Bacteria</taxon>
        <taxon>Bacillati</taxon>
        <taxon>Bacillota</taxon>
        <taxon>Bacilli</taxon>
        <taxon>Bacillales</taxon>
        <taxon>Paenibacillaceae</taxon>
        <taxon>Cohnella</taxon>
    </lineage>
</organism>
<dbReference type="InterPro" id="IPR003594">
    <property type="entry name" value="HATPase_dom"/>
</dbReference>
<dbReference type="EMBL" id="CP051680">
    <property type="protein sequence ID" value="QJD84278.1"/>
    <property type="molecule type" value="Genomic_DNA"/>
</dbReference>
<dbReference type="InterPro" id="IPR036890">
    <property type="entry name" value="HATPase_C_sf"/>
</dbReference>
<evidence type="ECO:0000256" key="14">
    <source>
        <dbReference type="SAM" id="Phobius"/>
    </source>
</evidence>
<evidence type="ECO:0000256" key="4">
    <source>
        <dbReference type="ARBA" id="ARBA00022475"/>
    </source>
</evidence>
<dbReference type="SUPFAM" id="SSF55874">
    <property type="entry name" value="ATPase domain of HSP90 chaperone/DNA topoisomerase II/histidine kinase"/>
    <property type="match status" value="1"/>
</dbReference>
<evidence type="ECO:0000256" key="10">
    <source>
        <dbReference type="ARBA" id="ARBA00022840"/>
    </source>
</evidence>
<dbReference type="InterPro" id="IPR050640">
    <property type="entry name" value="Bact_2-comp_sensor_kinase"/>
</dbReference>
<keyword evidence="5" id="KW-0597">Phosphoprotein</keyword>
<evidence type="ECO:0000256" key="11">
    <source>
        <dbReference type="ARBA" id="ARBA00022989"/>
    </source>
</evidence>
<accession>A0A7Z2ZLR2</accession>
<keyword evidence="7 14" id="KW-0812">Transmembrane</keyword>
<feature type="transmembrane region" description="Helical" evidence="14">
    <location>
        <begin position="12"/>
        <end position="30"/>
    </location>
</feature>
<reference evidence="17 18" key="1">
    <citation type="submission" date="2020-04" db="EMBL/GenBank/DDBJ databases">
        <title>Genome sequencing of novel species.</title>
        <authorList>
            <person name="Heo J."/>
            <person name="Kim S.-J."/>
            <person name="Kim J.-S."/>
            <person name="Hong S.-B."/>
            <person name="Kwon S.-W."/>
        </authorList>
    </citation>
    <scope>NUCLEOTIDE SEQUENCE [LARGE SCALE GENOMIC DNA]</scope>
    <source>
        <strain evidence="17 18">MFER-1</strain>
    </source>
</reference>
<dbReference type="Pfam" id="PF02518">
    <property type="entry name" value="HATPase_c"/>
    <property type="match status" value="1"/>
</dbReference>
<dbReference type="InterPro" id="IPR005467">
    <property type="entry name" value="His_kinase_dom"/>
</dbReference>
<feature type="domain" description="HAMP" evidence="16">
    <location>
        <begin position="306"/>
        <end position="357"/>
    </location>
</feature>
<dbReference type="GO" id="GO:0005524">
    <property type="term" value="F:ATP binding"/>
    <property type="evidence" value="ECO:0007669"/>
    <property type="project" value="UniProtKB-KW"/>
</dbReference>
<evidence type="ECO:0000313" key="18">
    <source>
        <dbReference type="Proteomes" id="UP000502248"/>
    </source>
</evidence>
<dbReference type="PROSITE" id="PS50885">
    <property type="entry name" value="HAMP"/>
    <property type="match status" value="1"/>
</dbReference>
<dbReference type="GO" id="GO:0000155">
    <property type="term" value="F:phosphorelay sensor kinase activity"/>
    <property type="evidence" value="ECO:0007669"/>
    <property type="project" value="InterPro"/>
</dbReference>
<evidence type="ECO:0000256" key="13">
    <source>
        <dbReference type="ARBA" id="ARBA00023136"/>
    </source>
</evidence>
<keyword evidence="9 17" id="KW-0418">Kinase</keyword>
<dbReference type="PANTHER" id="PTHR34220">
    <property type="entry name" value="SENSOR HISTIDINE KINASE YPDA"/>
    <property type="match status" value="1"/>
</dbReference>
<dbReference type="PANTHER" id="PTHR34220:SF11">
    <property type="entry name" value="SENSOR PROTEIN KINASE HPTS"/>
    <property type="match status" value="1"/>
</dbReference>
<keyword evidence="13 14" id="KW-0472">Membrane</keyword>
<evidence type="ECO:0000256" key="3">
    <source>
        <dbReference type="ARBA" id="ARBA00012438"/>
    </source>
</evidence>
<evidence type="ECO:0000256" key="6">
    <source>
        <dbReference type="ARBA" id="ARBA00022679"/>
    </source>
</evidence>
<sequence>MRRTSLRLRLMLLMISLTTLPVITVTWIATNNTRDSVEKEIVNANNSRMLWADQYLDELIQQIDILFYTLQINKTLMDGVTEVDNADIGTQYKTQNYIQNTLTSAYYANSRKIDLLTLYVHQSRKAFSVNYASSGMVSTVDIGSGAWSRLRMEPVNMYFKQSKDGIYAYHGMYRFEDRKLLGGLSVRLNRDVWEAVGNILRSEPESSVFLLNDEGELLSGSTDSGVAEEISSQLGKLSLPDAELRLESSKNYYYFMKKVDDGELTVVKAVPLATVTRSANATIRAGILTGSLFAAVSVALSILVSLRISRPIVSLARTMRSAQVHNFEMKSAQSRDEIGLLERGYNSMMLRIKQLIEEEYQREIDLKNAQLQALQAQINPHFLNNTLHLIGGMALTKGAPEIYKVTQVIGELFRYSISTDEDRVTLADELKHMSNYLYIQENRFKGRCAVVLSIDEAALDARIPKFTLQPLLENAFEHGLQRKEGAWKVEIRVKRNSGSIAVLIKDEGVGISRERLLQLRARLAGGTKRELAKPASDEPRRRKGTGIGLKNVDTRLKLQFGSASGLRIYSCEGQGTIIAVKLPTINNGGSDDV</sequence>
<keyword evidence="4" id="KW-1003">Cell membrane</keyword>
<evidence type="ECO:0000256" key="7">
    <source>
        <dbReference type="ARBA" id="ARBA00022692"/>
    </source>
</evidence>
<evidence type="ECO:0000256" key="5">
    <source>
        <dbReference type="ARBA" id="ARBA00022553"/>
    </source>
</evidence>
<dbReference type="KEGG" id="cheb:HH215_14495"/>
<dbReference type="AlphaFoldDB" id="A0A7Z2ZLR2"/>
<dbReference type="PRINTS" id="PR00344">
    <property type="entry name" value="BCTRLSENSOR"/>
</dbReference>
<evidence type="ECO:0000259" key="15">
    <source>
        <dbReference type="PROSITE" id="PS50109"/>
    </source>
</evidence>
<dbReference type="InterPro" id="IPR010559">
    <property type="entry name" value="Sig_transdc_His_kin_internal"/>
</dbReference>
<dbReference type="Pfam" id="PF06580">
    <property type="entry name" value="His_kinase"/>
    <property type="match status" value="1"/>
</dbReference>
<evidence type="ECO:0000256" key="9">
    <source>
        <dbReference type="ARBA" id="ARBA00022777"/>
    </source>
</evidence>
<dbReference type="Gene3D" id="3.30.565.10">
    <property type="entry name" value="Histidine kinase-like ATPase, C-terminal domain"/>
    <property type="match status" value="1"/>
</dbReference>
<dbReference type="SMART" id="SM00304">
    <property type="entry name" value="HAMP"/>
    <property type="match status" value="1"/>
</dbReference>
<keyword evidence="6" id="KW-0808">Transferase</keyword>
<evidence type="ECO:0000256" key="12">
    <source>
        <dbReference type="ARBA" id="ARBA00023012"/>
    </source>
</evidence>
<dbReference type="Gene3D" id="6.10.340.10">
    <property type="match status" value="1"/>
</dbReference>
<evidence type="ECO:0000256" key="2">
    <source>
        <dbReference type="ARBA" id="ARBA00004651"/>
    </source>
</evidence>
<dbReference type="RefSeq" id="WP_169280562.1">
    <property type="nucleotide sequence ID" value="NZ_CP051680.1"/>
</dbReference>
<dbReference type="SUPFAM" id="SSF158472">
    <property type="entry name" value="HAMP domain-like"/>
    <property type="match status" value="1"/>
</dbReference>
<dbReference type="EC" id="2.7.13.3" evidence="3"/>
<gene>
    <name evidence="17" type="ORF">HH215_14495</name>
</gene>
<evidence type="ECO:0000256" key="8">
    <source>
        <dbReference type="ARBA" id="ARBA00022741"/>
    </source>
</evidence>
<dbReference type="GO" id="GO:0005886">
    <property type="term" value="C:plasma membrane"/>
    <property type="evidence" value="ECO:0007669"/>
    <property type="project" value="UniProtKB-SubCell"/>
</dbReference>
<protein>
    <recommendedName>
        <fullName evidence="3">histidine kinase</fullName>
        <ecNumber evidence="3">2.7.13.3</ecNumber>
    </recommendedName>
</protein>
<keyword evidence="11 14" id="KW-1133">Transmembrane helix</keyword>
<comment type="subcellular location">
    <subcellularLocation>
        <location evidence="2">Cell membrane</location>
        <topology evidence="2">Multi-pass membrane protein</topology>
    </subcellularLocation>
</comment>
<keyword evidence="8" id="KW-0547">Nucleotide-binding</keyword>
<dbReference type="SMART" id="SM00387">
    <property type="entry name" value="HATPase_c"/>
    <property type="match status" value="1"/>
</dbReference>
<keyword evidence="12" id="KW-0902">Two-component regulatory system</keyword>
<evidence type="ECO:0000313" key="17">
    <source>
        <dbReference type="EMBL" id="QJD84278.1"/>
    </source>
</evidence>